<dbReference type="InterPro" id="IPR007627">
    <property type="entry name" value="RNA_pol_sigma70_r2"/>
</dbReference>
<dbReference type="EMBL" id="JAUHPW010000003">
    <property type="protein sequence ID" value="MDN4475376.1"/>
    <property type="molecule type" value="Genomic_DNA"/>
</dbReference>
<dbReference type="InterPro" id="IPR013324">
    <property type="entry name" value="RNA_pol_sigma_r3/r4-like"/>
</dbReference>
<proteinExistence type="inferred from homology"/>
<evidence type="ECO:0000313" key="8">
    <source>
        <dbReference type="EMBL" id="MDN4475376.1"/>
    </source>
</evidence>
<accession>A0ABT8G891</accession>
<dbReference type="SUPFAM" id="SSF88946">
    <property type="entry name" value="Sigma2 domain of RNA polymerase sigma factors"/>
    <property type="match status" value="1"/>
</dbReference>
<keyword evidence="9" id="KW-1185">Reference proteome</keyword>
<dbReference type="InterPro" id="IPR014284">
    <property type="entry name" value="RNA_pol_sigma-70_dom"/>
</dbReference>
<dbReference type="InterPro" id="IPR013325">
    <property type="entry name" value="RNA_pol_sigma_r2"/>
</dbReference>
<organism evidence="8 9">
    <name type="scientific">Demequina litoralis</name>
    <dbReference type="NCBI Taxonomy" id="3051660"/>
    <lineage>
        <taxon>Bacteria</taxon>
        <taxon>Bacillati</taxon>
        <taxon>Actinomycetota</taxon>
        <taxon>Actinomycetes</taxon>
        <taxon>Micrococcales</taxon>
        <taxon>Demequinaceae</taxon>
        <taxon>Demequina</taxon>
    </lineage>
</organism>
<name>A0ABT8G891_9MICO</name>
<dbReference type="NCBIfam" id="TIGR02937">
    <property type="entry name" value="sigma70-ECF"/>
    <property type="match status" value="1"/>
</dbReference>
<comment type="caution">
    <text evidence="8">The sequence shown here is derived from an EMBL/GenBank/DDBJ whole genome shotgun (WGS) entry which is preliminary data.</text>
</comment>
<gene>
    <name evidence="8" type="ORF">QQX09_05835</name>
</gene>
<evidence type="ECO:0000313" key="9">
    <source>
        <dbReference type="Proteomes" id="UP001172728"/>
    </source>
</evidence>
<keyword evidence="2" id="KW-0805">Transcription regulation</keyword>
<evidence type="ECO:0000256" key="3">
    <source>
        <dbReference type="ARBA" id="ARBA00023082"/>
    </source>
</evidence>
<sequence>MTRWTGLVEELMRERGPRLVAYAALLVGRDGDAEDLVHDALVKVFSRPRRLSTVGEAEAYVRSTMPSIVIDRARSAASRRRARDRAFERPREAPDLDAGLDVRRALRGLSPRVQVCVVLRFFDDLTVPQIAQRLGIAEGTVKRYLHDAVAQLAPLLDVTADWDEEPRTVEVVAALERGR</sequence>
<dbReference type="InterPro" id="IPR013249">
    <property type="entry name" value="RNA_pol_sigma70_r4_t2"/>
</dbReference>
<dbReference type="Pfam" id="PF04542">
    <property type="entry name" value="Sigma70_r2"/>
    <property type="match status" value="1"/>
</dbReference>
<dbReference type="InterPro" id="IPR039425">
    <property type="entry name" value="RNA_pol_sigma-70-like"/>
</dbReference>
<dbReference type="InterPro" id="IPR036388">
    <property type="entry name" value="WH-like_DNA-bd_sf"/>
</dbReference>
<dbReference type="SUPFAM" id="SSF88659">
    <property type="entry name" value="Sigma3 and sigma4 domains of RNA polymerase sigma factors"/>
    <property type="match status" value="1"/>
</dbReference>
<feature type="domain" description="RNA polymerase sigma factor 70 region 4 type 2" evidence="7">
    <location>
        <begin position="101"/>
        <end position="152"/>
    </location>
</feature>
<dbReference type="Proteomes" id="UP001172728">
    <property type="component" value="Unassembled WGS sequence"/>
</dbReference>
<protein>
    <submittedName>
        <fullName evidence="8">Sigma-70 family RNA polymerase sigma factor</fullName>
    </submittedName>
</protein>
<evidence type="ECO:0000256" key="4">
    <source>
        <dbReference type="ARBA" id="ARBA00023125"/>
    </source>
</evidence>
<evidence type="ECO:0000256" key="2">
    <source>
        <dbReference type="ARBA" id="ARBA00023015"/>
    </source>
</evidence>
<reference evidence="8" key="1">
    <citation type="submission" date="2023-06" db="EMBL/GenBank/DDBJ databases">
        <title>Sysu t00192.</title>
        <authorList>
            <person name="Gao L."/>
            <person name="Fang B.-Z."/>
            <person name="Li W.-J."/>
        </authorList>
    </citation>
    <scope>NUCLEOTIDE SEQUENCE</scope>
    <source>
        <strain evidence="8">SYSU T00192</strain>
    </source>
</reference>
<dbReference type="RefSeq" id="WP_301131811.1">
    <property type="nucleotide sequence ID" value="NZ_JAUHPW010000003.1"/>
</dbReference>
<dbReference type="PANTHER" id="PTHR43133">
    <property type="entry name" value="RNA POLYMERASE ECF-TYPE SIGMA FACTO"/>
    <property type="match status" value="1"/>
</dbReference>
<evidence type="ECO:0000259" key="6">
    <source>
        <dbReference type="Pfam" id="PF04542"/>
    </source>
</evidence>
<feature type="domain" description="RNA polymerase sigma-70 region 2" evidence="6">
    <location>
        <begin position="11"/>
        <end position="77"/>
    </location>
</feature>
<evidence type="ECO:0000256" key="5">
    <source>
        <dbReference type="ARBA" id="ARBA00023163"/>
    </source>
</evidence>
<comment type="similarity">
    <text evidence="1">Belongs to the sigma-70 factor family. ECF subfamily.</text>
</comment>
<dbReference type="Pfam" id="PF08281">
    <property type="entry name" value="Sigma70_r4_2"/>
    <property type="match status" value="1"/>
</dbReference>
<dbReference type="PANTHER" id="PTHR43133:SF8">
    <property type="entry name" value="RNA POLYMERASE SIGMA FACTOR HI_1459-RELATED"/>
    <property type="match status" value="1"/>
</dbReference>
<keyword evidence="5" id="KW-0804">Transcription</keyword>
<dbReference type="Gene3D" id="1.10.1740.10">
    <property type="match status" value="1"/>
</dbReference>
<keyword evidence="4" id="KW-0238">DNA-binding</keyword>
<evidence type="ECO:0000256" key="1">
    <source>
        <dbReference type="ARBA" id="ARBA00010641"/>
    </source>
</evidence>
<dbReference type="CDD" id="cd06171">
    <property type="entry name" value="Sigma70_r4"/>
    <property type="match status" value="1"/>
</dbReference>
<keyword evidence="3" id="KW-0731">Sigma factor</keyword>
<evidence type="ECO:0000259" key="7">
    <source>
        <dbReference type="Pfam" id="PF08281"/>
    </source>
</evidence>
<dbReference type="Gene3D" id="1.10.10.10">
    <property type="entry name" value="Winged helix-like DNA-binding domain superfamily/Winged helix DNA-binding domain"/>
    <property type="match status" value="1"/>
</dbReference>